<reference evidence="2" key="1">
    <citation type="journal article" date="2019" name="Int. J. Syst. Evol. Microbiol.">
        <title>The Global Catalogue of Microorganisms (GCM) 10K type strain sequencing project: providing services to taxonomists for standard genome sequencing and annotation.</title>
        <authorList>
            <consortium name="The Broad Institute Genomics Platform"/>
            <consortium name="The Broad Institute Genome Sequencing Center for Infectious Disease"/>
            <person name="Wu L."/>
            <person name="Ma J."/>
        </authorList>
    </citation>
    <scope>NUCLEOTIDE SEQUENCE [LARGE SCALE GENOMIC DNA]</scope>
    <source>
        <strain evidence="2">CGMCC 1.15044</strain>
    </source>
</reference>
<protein>
    <submittedName>
        <fullName evidence="1">Uncharacterized protein</fullName>
    </submittedName>
</protein>
<name>A0ABQ1GZA9_9BACL</name>
<dbReference type="EMBL" id="BMHF01000036">
    <property type="protein sequence ID" value="GGA53526.1"/>
    <property type="molecule type" value="Genomic_DNA"/>
</dbReference>
<evidence type="ECO:0000313" key="2">
    <source>
        <dbReference type="Proteomes" id="UP000609323"/>
    </source>
</evidence>
<dbReference type="Proteomes" id="UP000609323">
    <property type="component" value="Unassembled WGS sequence"/>
</dbReference>
<sequence>MVPVLVDLVPTAPSPPPPPFPSSLPDKDNVYPDLISLIVVFVLDALTGWASEVETVSANLNIRDPLTNSIIPVDDDVLNHARRLLRGAYDTRSWA</sequence>
<comment type="caution">
    <text evidence="1">The sequence shown here is derived from an EMBL/GenBank/DDBJ whole genome shotgun (WGS) entry which is preliminary data.</text>
</comment>
<keyword evidence="2" id="KW-1185">Reference proteome</keyword>
<evidence type="ECO:0000313" key="1">
    <source>
        <dbReference type="EMBL" id="GGA53526.1"/>
    </source>
</evidence>
<organism evidence="1 2">
    <name type="scientific">Paenibacillus physcomitrellae</name>
    <dbReference type="NCBI Taxonomy" id="1619311"/>
    <lineage>
        <taxon>Bacteria</taxon>
        <taxon>Bacillati</taxon>
        <taxon>Bacillota</taxon>
        <taxon>Bacilli</taxon>
        <taxon>Bacillales</taxon>
        <taxon>Paenibacillaceae</taxon>
        <taxon>Paenibacillus</taxon>
    </lineage>
</organism>
<proteinExistence type="predicted"/>
<gene>
    <name evidence="1" type="ORF">GCM10010917_43370</name>
</gene>
<accession>A0ABQ1GZA9</accession>